<keyword evidence="2" id="KW-1185">Reference proteome</keyword>
<sequence length="476" mass="53874">MDAEPSHPGSPAGGPLQNLSPDKVNQQQTQGGHKRSDSRSKDNSSSVHDKVSQFNNLSVSSAGRSMERKTADAALKRAMLGREEAEAETRRLRDEIKALNKTLEEGKDRERKVGERLEAVMENYGRAKETHAHTQTLWEKEIRRARKETFKSQSGAVKLQEELKAARVSAKSLEEHIKREKERSRVREQEAFEARYRIVGVQEQLDQALERIKTVEQERDAFKTAAQNEEVARIAAEGRIPLPQTQLGDEFASPPKKRISSGLKKRKINDDGGRMSLSMLEIESSAASEMEIEELTQQVLWEKNRAERAEELVEFLQAECKMRICSCGKTRKTVTVSTQSEPEEPVRRRVVEESEDHDAHDDVDDDIEPPVLRMEPEFQHKTTTPDTSMDASEHHSGDESMRPSEAPRSKKGPRHSTIFCPKEGVFRTVTEQEAMILASQKEAEIVAHRDDTVERHELKAESEQNEEEVPSSLAAE</sequence>
<accession>A0ACC0V9T6</accession>
<comment type="caution">
    <text evidence="1">The sequence shown here is derived from an EMBL/GenBank/DDBJ whole genome shotgun (WGS) entry which is preliminary data.</text>
</comment>
<organism evidence="1 2">
    <name type="scientific">Trichothecium roseum</name>
    <dbReference type="NCBI Taxonomy" id="47278"/>
    <lineage>
        <taxon>Eukaryota</taxon>
        <taxon>Fungi</taxon>
        <taxon>Dikarya</taxon>
        <taxon>Ascomycota</taxon>
        <taxon>Pezizomycotina</taxon>
        <taxon>Sordariomycetes</taxon>
        <taxon>Hypocreomycetidae</taxon>
        <taxon>Hypocreales</taxon>
        <taxon>Hypocreales incertae sedis</taxon>
        <taxon>Trichothecium</taxon>
    </lineage>
</organism>
<evidence type="ECO:0000313" key="1">
    <source>
        <dbReference type="EMBL" id="KAI9903175.1"/>
    </source>
</evidence>
<protein>
    <submittedName>
        <fullName evidence="1">Uncharacterized protein</fullName>
    </submittedName>
</protein>
<dbReference type="EMBL" id="CM047941">
    <property type="protein sequence ID" value="KAI9903175.1"/>
    <property type="molecule type" value="Genomic_DNA"/>
</dbReference>
<dbReference type="Proteomes" id="UP001163324">
    <property type="component" value="Chromosome 2"/>
</dbReference>
<proteinExistence type="predicted"/>
<reference evidence="1" key="1">
    <citation type="submission" date="2022-10" db="EMBL/GenBank/DDBJ databases">
        <title>Complete Genome of Trichothecium roseum strain YXFP-22015, a Plant Pathogen Isolated from Citrus.</title>
        <authorList>
            <person name="Wang Y."/>
            <person name="Zhu L."/>
        </authorList>
    </citation>
    <scope>NUCLEOTIDE SEQUENCE</scope>
    <source>
        <strain evidence="1">YXFP-22015</strain>
    </source>
</reference>
<gene>
    <name evidence="1" type="ORF">N3K66_002527</name>
</gene>
<name>A0ACC0V9T6_9HYPO</name>
<evidence type="ECO:0000313" key="2">
    <source>
        <dbReference type="Proteomes" id="UP001163324"/>
    </source>
</evidence>